<dbReference type="InterPro" id="IPR029068">
    <property type="entry name" value="Glyas_Bleomycin-R_OHBP_Dase"/>
</dbReference>
<dbReference type="EMBL" id="JBHRTR010000036">
    <property type="protein sequence ID" value="MFC3230115.1"/>
    <property type="molecule type" value="Genomic_DNA"/>
</dbReference>
<name>A0ABV7L6W6_9PROT</name>
<accession>A0ABV7L6W6</accession>
<proteinExistence type="predicted"/>
<feature type="domain" description="VOC" evidence="1">
    <location>
        <begin position="2"/>
        <end position="123"/>
    </location>
</feature>
<keyword evidence="3" id="KW-1185">Reference proteome</keyword>
<comment type="caution">
    <text evidence="2">The sequence shown here is derived from an EMBL/GenBank/DDBJ whole genome shotgun (WGS) entry which is preliminary data.</text>
</comment>
<evidence type="ECO:0000259" key="1">
    <source>
        <dbReference type="PROSITE" id="PS51819"/>
    </source>
</evidence>
<organism evidence="2 3">
    <name type="scientific">Marinibaculum pumilum</name>
    <dbReference type="NCBI Taxonomy" id="1766165"/>
    <lineage>
        <taxon>Bacteria</taxon>
        <taxon>Pseudomonadati</taxon>
        <taxon>Pseudomonadota</taxon>
        <taxon>Alphaproteobacteria</taxon>
        <taxon>Rhodospirillales</taxon>
        <taxon>Rhodospirillaceae</taxon>
        <taxon>Marinibaculum</taxon>
    </lineage>
</organism>
<sequence>MAIDHVSLGVRDLATAAGFYDAALRPLGYARLVERAGSIGYGRRFPELWIHARPGMAAVATDTGCHLALRAASPEVVSAFHAGALKGGGSDDGAPGERAYSRVRVFAAFVRDPDGNRLEAMTILGELPAAQS</sequence>
<dbReference type="CDD" id="cd07262">
    <property type="entry name" value="VOC_like"/>
    <property type="match status" value="1"/>
</dbReference>
<evidence type="ECO:0000313" key="3">
    <source>
        <dbReference type="Proteomes" id="UP001595528"/>
    </source>
</evidence>
<dbReference type="Proteomes" id="UP001595528">
    <property type="component" value="Unassembled WGS sequence"/>
</dbReference>
<reference evidence="3" key="1">
    <citation type="journal article" date="2019" name="Int. J. Syst. Evol. Microbiol.">
        <title>The Global Catalogue of Microorganisms (GCM) 10K type strain sequencing project: providing services to taxonomists for standard genome sequencing and annotation.</title>
        <authorList>
            <consortium name="The Broad Institute Genomics Platform"/>
            <consortium name="The Broad Institute Genome Sequencing Center for Infectious Disease"/>
            <person name="Wu L."/>
            <person name="Ma J."/>
        </authorList>
    </citation>
    <scope>NUCLEOTIDE SEQUENCE [LARGE SCALE GENOMIC DNA]</scope>
    <source>
        <strain evidence="3">KCTC 42964</strain>
    </source>
</reference>
<dbReference type="InterPro" id="IPR004360">
    <property type="entry name" value="Glyas_Fos-R_dOase_dom"/>
</dbReference>
<dbReference type="Pfam" id="PF00903">
    <property type="entry name" value="Glyoxalase"/>
    <property type="match status" value="1"/>
</dbReference>
<dbReference type="SUPFAM" id="SSF54593">
    <property type="entry name" value="Glyoxalase/Bleomycin resistance protein/Dihydroxybiphenyl dioxygenase"/>
    <property type="match status" value="1"/>
</dbReference>
<dbReference type="PANTHER" id="PTHR35006:SF4">
    <property type="entry name" value="BLR7706 PROTEIN"/>
    <property type="match status" value="1"/>
</dbReference>
<protein>
    <submittedName>
        <fullName evidence="2">VOC family protein</fullName>
    </submittedName>
</protein>
<gene>
    <name evidence="2" type="ORF">ACFOGJ_22890</name>
</gene>
<dbReference type="Gene3D" id="3.10.180.10">
    <property type="entry name" value="2,3-Dihydroxybiphenyl 1,2-Dioxygenase, domain 1"/>
    <property type="match status" value="1"/>
</dbReference>
<evidence type="ECO:0000313" key="2">
    <source>
        <dbReference type="EMBL" id="MFC3230115.1"/>
    </source>
</evidence>
<dbReference type="PANTHER" id="PTHR35006">
    <property type="entry name" value="GLYOXALASE FAMILY PROTEIN (AFU_ORTHOLOGUE AFUA_5G14830)"/>
    <property type="match status" value="1"/>
</dbReference>
<dbReference type="InterPro" id="IPR037523">
    <property type="entry name" value="VOC_core"/>
</dbReference>
<dbReference type="RefSeq" id="WP_379904974.1">
    <property type="nucleotide sequence ID" value="NZ_JBHRTR010000036.1"/>
</dbReference>
<dbReference type="PROSITE" id="PS51819">
    <property type="entry name" value="VOC"/>
    <property type="match status" value="1"/>
</dbReference>